<organism evidence="2 3">
    <name type="scientific">Colletotrichum phormii</name>
    <dbReference type="NCBI Taxonomy" id="359342"/>
    <lineage>
        <taxon>Eukaryota</taxon>
        <taxon>Fungi</taxon>
        <taxon>Dikarya</taxon>
        <taxon>Ascomycota</taxon>
        <taxon>Pezizomycotina</taxon>
        <taxon>Sordariomycetes</taxon>
        <taxon>Hypocreomycetidae</taxon>
        <taxon>Glomerellales</taxon>
        <taxon>Glomerellaceae</taxon>
        <taxon>Colletotrichum</taxon>
        <taxon>Colletotrichum acutatum species complex</taxon>
    </lineage>
</organism>
<protein>
    <submittedName>
        <fullName evidence="2">Uncharacterized protein</fullName>
    </submittedName>
</protein>
<sequence>MRLRTVLGTVLGTAAITRYTTLSPSDKSPGQFYPSTRRTLKFQFSRVQSRTPHLSPRTNGPQSAANIQLMSCKFLPLSFLATRSTTTTTTLRLCQSHLLAPFKNGILGRTGHQPKIVSPSYWDQARQTGLVTSGYNCQDSPVEAANARADEQNRREEHLSTKSSTTGLKQERHQGAPSPARPTPPPHFHFRLIDE</sequence>
<keyword evidence="3" id="KW-1185">Reference proteome</keyword>
<dbReference type="AlphaFoldDB" id="A0AAI9ZYJ9"/>
<name>A0AAI9ZYJ9_9PEZI</name>
<evidence type="ECO:0000256" key="1">
    <source>
        <dbReference type="SAM" id="MobiDB-lite"/>
    </source>
</evidence>
<dbReference type="EMBL" id="JAHMHQ010000004">
    <property type="protein sequence ID" value="KAK1640576.1"/>
    <property type="molecule type" value="Genomic_DNA"/>
</dbReference>
<evidence type="ECO:0000313" key="3">
    <source>
        <dbReference type="Proteomes" id="UP001243989"/>
    </source>
</evidence>
<feature type="compositionally biased region" description="Basic and acidic residues" evidence="1">
    <location>
        <begin position="148"/>
        <end position="160"/>
    </location>
</feature>
<proteinExistence type="predicted"/>
<accession>A0AAI9ZYJ9</accession>
<comment type="caution">
    <text evidence="2">The sequence shown here is derived from an EMBL/GenBank/DDBJ whole genome shotgun (WGS) entry which is preliminary data.</text>
</comment>
<evidence type="ECO:0000313" key="2">
    <source>
        <dbReference type="EMBL" id="KAK1640576.1"/>
    </source>
</evidence>
<feature type="region of interest" description="Disordered" evidence="1">
    <location>
        <begin position="145"/>
        <end position="195"/>
    </location>
</feature>
<dbReference type="GeneID" id="85466962"/>
<gene>
    <name evidence="2" type="ORF">BDP81DRAFT_165604</name>
</gene>
<dbReference type="RefSeq" id="XP_060449183.1">
    <property type="nucleotide sequence ID" value="XM_060582100.1"/>
</dbReference>
<dbReference type="Proteomes" id="UP001243989">
    <property type="component" value="Unassembled WGS sequence"/>
</dbReference>
<reference evidence="2" key="1">
    <citation type="submission" date="2021-06" db="EMBL/GenBank/DDBJ databases">
        <title>Comparative genomics, transcriptomics and evolutionary studies reveal genomic signatures of adaptation to plant cell wall in hemibiotrophic fungi.</title>
        <authorList>
            <consortium name="DOE Joint Genome Institute"/>
            <person name="Baroncelli R."/>
            <person name="Diaz J.F."/>
            <person name="Benocci T."/>
            <person name="Peng M."/>
            <person name="Battaglia E."/>
            <person name="Haridas S."/>
            <person name="Andreopoulos W."/>
            <person name="Labutti K."/>
            <person name="Pangilinan J."/>
            <person name="Floch G.L."/>
            <person name="Makela M.R."/>
            <person name="Henrissat B."/>
            <person name="Grigoriev I.V."/>
            <person name="Crouch J.A."/>
            <person name="De Vries R.P."/>
            <person name="Sukno S.A."/>
            <person name="Thon M.R."/>
        </authorList>
    </citation>
    <scope>NUCLEOTIDE SEQUENCE</scope>
    <source>
        <strain evidence="2">CBS 102054</strain>
    </source>
</reference>